<dbReference type="EMBL" id="KB870810">
    <property type="protein sequence ID" value="EOA22173.1"/>
    <property type="molecule type" value="Genomic_DNA"/>
</dbReference>
<organism evidence="7 8">
    <name type="scientific">Capsella rubella</name>
    <dbReference type="NCBI Taxonomy" id="81985"/>
    <lineage>
        <taxon>Eukaryota</taxon>
        <taxon>Viridiplantae</taxon>
        <taxon>Streptophyta</taxon>
        <taxon>Embryophyta</taxon>
        <taxon>Tracheophyta</taxon>
        <taxon>Spermatophyta</taxon>
        <taxon>Magnoliopsida</taxon>
        <taxon>eudicotyledons</taxon>
        <taxon>Gunneridae</taxon>
        <taxon>Pentapetalae</taxon>
        <taxon>rosids</taxon>
        <taxon>malvids</taxon>
        <taxon>Brassicales</taxon>
        <taxon>Brassicaceae</taxon>
        <taxon>Camelineae</taxon>
        <taxon>Capsella</taxon>
    </lineage>
</organism>
<evidence type="ECO:0000256" key="4">
    <source>
        <dbReference type="ARBA" id="ARBA00023163"/>
    </source>
</evidence>
<reference evidence="8" key="1">
    <citation type="journal article" date="2013" name="Nat. Genet.">
        <title>The Capsella rubella genome and the genomic consequences of rapid mating system evolution.</title>
        <authorList>
            <person name="Slotte T."/>
            <person name="Hazzouri K.M."/>
            <person name="Agren J.A."/>
            <person name="Koenig D."/>
            <person name="Maumus F."/>
            <person name="Guo Y.L."/>
            <person name="Steige K."/>
            <person name="Platts A.E."/>
            <person name="Escobar J.S."/>
            <person name="Newman L.K."/>
            <person name="Wang W."/>
            <person name="Mandakova T."/>
            <person name="Vello E."/>
            <person name="Smith L.M."/>
            <person name="Henz S.R."/>
            <person name="Steffen J."/>
            <person name="Takuno S."/>
            <person name="Brandvain Y."/>
            <person name="Coop G."/>
            <person name="Andolfatto P."/>
            <person name="Hu T.T."/>
            <person name="Blanchette M."/>
            <person name="Clark R.M."/>
            <person name="Quesneville H."/>
            <person name="Nordborg M."/>
            <person name="Gaut B.S."/>
            <person name="Lysak M.A."/>
            <person name="Jenkins J."/>
            <person name="Grimwood J."/>
            <person name="Chapman J."/>
            <person name="Prochnik S."/>
            <person name="Shu S."/>
            <person name="Rokhsar D."/>
            <person name="Schmutz J."/>
            <person name="Weigel D."/>
            <person name="Wright S.I."/>
        </authorList>
    </citation>
    <scope>NUCLEOTIDE SEQUENCE [LARGE SCALE GENOMIC DNA]</scope>
    <source>
        <strain evidence="8">cv. Monte Gargano</strain>
    </source>
</reference>
<evidence type="ECO:0000256" key="5">
    <source>
        <dbReference type="ARBA" id="ARBA00023242"/>
    </source>
</evidence>
<dbReference type="GO" id="GO:0003677">
    <property type="term" value="F:DNA binding"/>
    <property type="evidence" value="ECO:0007669"/>
    <property type="project" value="UniProtKB-KW"/>
</dbReference>
<dbReference type="GO" id="GO:0005634">
    <property type="term" value="C:nucleus"/>
    <property type="evidence" value="ECO:0007669"/>
    <property type="project" value="UniProtKB-SubCell"/>
</dbReference>
<dbReference type="Proteomes" id="UP000029121">
    <property type="component" value="Unassembled WGS sequence"/>
</dbReference>
<keyword evidence="2" id="KW-0805">Transcription regulation</keyword>
<keyword evidence="3" id="KW-0238">DNA-binding</keyword>
<evidence type="ECO:0000256" key="3">
    <source>
        <dbReference type="ARBA" id="ARBA00023125"/>
    </source>
</evidence>
<evidence type="ECO:0000313" key="8">
    <source>
        <dbReference type="Proteomes" id="UP000029121"/>
    </source>
</evidence>
<dbReference type="InterPro" id="IPR051442">
    <property type="entry name" value="B3_domain"/>
</dbReference>
<dbReference type="PANTHER" id="PTHR34269">
    <property type="entry name" value="TRANSCRIPTION FACTOR B3-DOMAIN FAMILY-RELATED"/>
    <property type="match status" value="1"/>
</dbReference>
<evidence type="ECO:0000313" key="7">
    <source>
        <dbReference type="EMBL" id="EOA22173.1"/>
    </source>
</evidence>
<dbReference type="AlphaFoldDB" id="R0HEH1"/>
<evidence type="ECO:0000256" key="1">
    <source>
        <dbReference type="ARBA" id="ARBA00004123"/>
    </source>
</evidence>
<keyword evidence="8" id="KW-1185">Reference proteome</keyword>
<keyword evidence="5" id="KW-0539">Nucleus</keyword>
<dbReference type="InterPro" id="IPR003340">
    <property type="entry name" value="B3_DNA-bd"/>
</dbReference>
<dbReference type="KEGG" id="crb:17883370"/>
<proteinExistence type="predicted"/>
<dbReference type="InterPro" id="IPR015300">
    <property type="entry name" value="DNA-bd_pseudobarrel_sf"/>
</dbReference>
<dbReference type="PANTHER" id="PTHR34269:SF15">
    <property type="entry name" value="TF-B3 DOMAIN-CONTAINING PROTEIN"/>
    <property type="match status" value="1"/>
</dbReference>
<dbReference type="OrthoDB" id="1035564at2759"/>
<evidence type="ECO:0000256" key="2">
    <source>
        <dbReference type="ARBA" id="ARBA00023015"/>
    </source>
</evidence>
<feature type="domain" description="TF-B3" evidence="6">
    <location>
        <begin position="7"/>
        <end position="101"/>
    </location>
</feature>
<protein>
    <recommendedName>
        <fullName evidence="6">TF-B3 domain-containing protein</fullName>
    </recommendedName>
</protein>
<dbReference type="SUPFAM" id="SSF101936">
    <property type="entry name" value="DNA-binding pseudobarrel domain"/>
    <property type="match status" value="1"/>
</dbReference>
<dbReference type="SMART" id="SM01019">
    <property type="entry name" value="B3"/>
    <property type="match status" value="1"/>
</dbReference>
<evidence type="ECO:0000259" key="6">
    <source>
        <dbReference type="SMART" id="SM01019"/>
    </source>
</evidence>
<keyword evidence="4" id="KW-0804">Transcription</keyword>
<accession>R0HEH1</accession>
<dbReference type="Pfam" id="PF02362">
    <property type="entry name" value="B3"/>
    <property type="match status" value="1"/>
</dbReference>
<sequence>MNQDLMIEKTLTDSDLSSNSRLRLPKKKVENIIKSTGVPVPRNGIQVEIVDGNKSYWVNLGQDVVGYFIGNGWQSLRDARQLQKGNIIKLYWQKTKFIFSM</sequence>
<name>R0HEH1_9BRAS</name>
<dbReference type="Gene3D" id="2.40.330.10">
    <property type="entry name" value="DNA-binding pseudobarrel domain"/>
    <property type="match status" value="1"/>
</dbReference>
<gene>
    <name evidence="7" type="ORF">CARUB_v10002744mg</name>
</gene>
<comment type="subcellular location">
    <subcellularLocation>
        <location evidence="1">Nucleus</location>
    </subcellularLocation>
</comment>
<dbReference type="CDD" id="cd10017">
    <property type="entry name" value="B3_DNA"/>
    <property type="match status" value="1"/>
</dbReference>